<dbReference type="RefSeq" id="XP_035323779.1">
    <property type="nucleotide sequence ID" value="XM_035465942.1"/>
</dbReference>
<dbReference type="AlphaFoldDB" id="A0A9P4YZ05"/>
<gene>
    <name evidence="6" type="ORF">GMORB2_3966</name>
</gene>
<dbReference type="PANTHER" id="PTHR31268">
    <property type="match status" value="1"/>
</dbReference>
<protein>
    <submittedName>
        <fullName evidence="6">Raffinose synthase or seed imbibition protein Sip1</fullName>
    </submittedName>
</protein>
<comment type="catalytic activity">
    <reaction evidence="4">
        <text>alpha-D-galactosyl-(1-&gt;3)-1D-myo-inositol + sucrose = raffinose + myo-inositol</text>
        <dbReference type="Rhea" id="RHEA:20161"/>
        <dbReference type="ChEBI" id="CHEBI:16634"/>
        <dbReference type="ChEBI" id="CHEBI:17268"/>
        <dbReference type="ChEBI" id="CHEBI:17505"/>
        <dbReference type="ChEBI" id="CHEBI:17992"/>
        <dbReference type="EC" id="2.4.1.82"/>
    </reaction>
</comment>
<dbReference type="Proteomes" id="UP000749293">
    <property type="component" value="Unassembled WGS sequence"/>
</dbReference>
<accession>A0A9P4YZ05</accession>
<dbReference type="InterPro" id="IPR017853">
    <property type="entry name" value="GH"/>
</dbReference>
<dbReference type="SUPFAM" id="SSF51445">
    <property type="entry name" value="(Trans)glycosidases"/>
    <property type="match status" value="1"/>
</dbReference>
<organism evidence="6 7">
    <name type="scientific">Geosmithia morbida</name>
    <dbReference type="NCBI Taxonomy" id="1094350"/>
    <lineage>
        <taxon>Eukaryota</taxon>
        <taxon>Fungi</taxon>
        <taxon>Dikarya</taxon>
        <taxon>Ascomycota</taxon>
        <taxon>Pezizomycotina</taxon>
        <taxon>Sordariomycetes</taxon>
        <taxon>Hypocreomycetidae</taxon>
        <taxon>Hypocreales</taxon>
        <taxon>Bionectriaceae</taxon>
        <taxon>Geosmithia</taxon>
    </lineage>
</organism>
<dbReference type="EMBL" id="JAANYQ010000003">
    <property type="protein sequence ID" value="KAF4125127.1"/>
    <property type="molecule type" value="Genomic_DNA"/>
</dbReference>
<comment type="catalytic activity">
    <reaction evidence="1">
        <text>Hydrolysis of terminal, non-reducing alpha-D-galactose residues in alpha-D-galactosides, including galactose oligosaccharides, galactomannans and galactolipids.</text>
        <dbReference type="EC" id="3.2.1.22"/>
    </reaction>
</comment>
<dbReference type="GO" id="GO:0004557">
    <property type="term" value="F:alpha-galactosidase activity"/>
    <property type="evidence" value="ECO:0007669"/>
    <property type="project" value="UniProtKB-EC"/>
</dbReference>
<dbReference type="GO" id="GO:0047274">
    <property type="term" value="F:galactinol-sucrose galactosyltransferase activity"/>
    <property type="evidence" value="ECO:0007669"/>
    <property type="project" value="UniProtKB-EC"/>
</dbReference>
<keyword evidence="7" id="KW-1185">Reference proteome</keyword>
<proteinExistence type="inferred from homology"/>
<dbReference type="InterPro" id="IPR013785">
    <property type="entry name" value="Aldolase_TIM"/>
</dbReference>
<dbReference type="OrthoDB" id="4664297at2759"/>
<evidence type="ECO:0000256" key="5">
    <source>
        <dbReference type="SAM" id="MobiDB-lite"/>
    </source>
</evidence>
<dbReference type="PANTHER" id="PTHR31268:SF32">
    <property type="entry name" value="GALACTINOL--SUCROSE GALACTOSYLTRANSFERASE 2-RELATED"/>
    <property type="match status" value="1"/>
</dbReference>
<reference evidence="6" key="1">
    <citation type="submission" date="2020-03" db="EMBL/GenBank/DDBJ databases">
        <title>Site-based positive gene gene selection in Geosmithia morbida across the United States reveals a broad range of putative effectors and factors for local host and environmental adapation.</title>
        <authorList>
            <person name="Onufrak A."/>
            <person name="Murdoch R.W."/>
            <person name="Gazis R."/>
            <person name="Huff M."/>
            <person name="Staton M."/>
            <person name="Klingeman W."/>
            <person name="Hadziabdic D."/>
        </authorList>
    </citation>
    <scope>NUCLEOTIDE SEQUENCE</scope>
    <source>
        <strain evidence="6">1262</strain>
    </source>
</reference>
<evidence type="ECO:0000313" key="7">
    <source>
        <dbReference type="Proteomes" id="UP000749293"/>
    </source>
</evidence>
<evidence type="ECO:0000256" key="3">
    <source>
        <dbReference type="ARBA" id="ARBA00023277"/>
    </source>
</evidence>
<comment type="caution">
    <text evidence="6">The sequence shown here is derived from an EMBL/GenBank/DDBJ whole genome shotgun (WGS) entry which is preliminary data.</text>
</comment>
<comment type="similarity">
    <text evidence="2">Belongs to the glycosyl hydrolases 36 family.</text>
</comment>
<name>A0A9P4YZ05_9HYPO</name>
<feature type="region of interest" description="Disordered" evidence="5">
    <location>
        <begin position="311"/>
        <end position="333"/>
    </location>
</feature>
<dbReference type="InterPro" id="IPR008811">
    <property type="entry name" value="Glycosyl_hydrolases_36"/>
</dbReference>
<dbReference type="Gene3D" id="3.20.20.70">
    <property type="entry name" value="Aldolase class I"/>
    <property type="match status" value="1"/>
</dbReference>
<evidence type="ECO:0000256" key="2">
    <source>
        <dbReference type="ARBA" id="ARBA00007240"/>
    </source>
</evidence>
<evidence type="ECO:0000313" key="6">
    <source>
        <dbReference type="EMBL" id="KAF4125127.1"/>
    </source>
</evidence>
<evidence type="ECO:0000256" key="4">
    <source>
        <dbReference type="ARBA" id="ARBA00049426"/>
    </source>
</evidence>
<dbReference type="GeneID" id="55970194"/>
<sequence>MAPESPVGPVSRTMPLVQTYPPLGQVTPLESGRVDLIATVESEENVPWDVILWSSIDGAAWTGSQLFPADAKSEPQCLQSHAASITRKQYYTVSLTFKESVQFTLKYRSGPETDWSWARDEQGIADGTMVVRAIEPLSVHLRDLVDLSPGWDVAGCLSQTPRTLLWSLQASISSTGLRTYDDADRGSVRDICIGTLKTPFLRWFALVRNSSPWLAPRQGKEHLYLDHDAIICAFLTLSGRYLVFLTLAGVDNVVSVLRSTQEGRLSVHARYDGVGGNDGQATVLVAEGDDLGCTISATMYHARDLAINTSEGIREEPNPSYPPDRAQPGPQSSEPWYDGLGYCTWNSLGQELTEGKILHALEELSKNNIDVSTLIIDDNWQNIDHRGNSQFDHGWLDFEADTQSFPRGLKATVTSIRQRYPNIQNIAVWHALLGYWGGISADGPLAERYKTVELSRQDPTLPINGRMSVVDAVDAPRLYDDFYQFLVDCGVDSVKTDAQFMVDTWTDPAARQELLYTYLDAWSNAALRHFSMRTISCMSLFPQWIFHMQSSPRKPTFPLRSSDDFTPGEPSAHPWHVWTNAHNCIVLQCLNVIPDWDMFQTGHEFGGFHAAARCISGGPVYITDVPGKHDTDIISQITGRSPSGNTTILRPSVIGKAVSPFVGYDDNAFLKVGSYNGASETGTSILGVFNVSGRPLTELVPLSDFPGTVSLARYVVRAHTTDAVSAPTSLSSPRSLFNITLGTRGFEILCAYPLQHMPSTRGPGTVSVANLGLVDKMTGCAAITSGTTHKQDNGRIRITTRLKALGVLGLGIYISCLPDLDIPRDFMITILKNPIPFETVTVSAANPHVLKVDLERAWGDMEMSKKGGREVDVMVHFSVR</sequence>
<evidence type="ECO:0000256" key="1">
    <source>
        <dbReference type="ARBA" id="ARBA00001255"/>
    </source>
</evidence>
<dbReference type="Pfam" id="PF05691">
    <property type="entry name" value="Raffinose_syn"/>
    <property type="match status" value="1"/>
</dbReference>
<keyword evidence="3" id="KW-0119">Carbohydrate metabolism</keyword>